<dbReference type="AlphaFoldDB" id="A0A1H9JA39"/>
<feature type="region of interest" description="Disordered" evidence="1">
    <location>
        <begin position="209"/>
        <end position="228"/>
    </location>
</feature>
<feature type="compositionally biased region" description="Basic and acidic residues" evidence="1">
    <location>
        <begin position="236"/>
        <end position="251"/>
    </location>
</feature>
<evidence type="ECO:0000313" key="3">
    <source>
        <dbReference type="Proteomes" id="UP000199028"/>
    </source>
</evidence>
<evidence type="ECO:0000256" key="1">
    <source>
        <dbReference type="SAM" id="MobiDB-lite"/>
    </source>
</evidence>
<evidence type="ECO:0000313" key="2">
    <source>
        <dbReference type="EMBL" id="SEQ83643.1"/>
    </source>
</evidence>
<keyword evidence="3" id="KW-1185">Reference proteome</keyword>
<organism evidence="2 3">
    <name type="scientific">Lentzea flaviverrucosa</name>
    <dbReference type="NCBI Taxonomy" id="200379"/>
    <lineage>
        <taxon>Bacteria</taxon>
        <taxon>Bacillati</taxon>
        <taxon>Actinomycetota</taxon>
        <taxon>Actinomycetes</taxon>
        <taxon>Pseudonocardiales</taxon>
        <taxon>Pseudonocardiaceae</taxon>
        <taxon>Lentzea</taxon>
    </lineage>
</organism>
<feature type="compositionally biased region" description="Basic and acidic residues" evidence="1">
    <location>
        <begin position="355"/>
        <end position="365"/>
    </location>
</feature>
<sequence length="391" mass="43455">MRPPASRRPRAHGRGELAAHRGHALGHADDAVPVLGRGTGRHTVVVDLQHQKTLLGPRHDPHEGGTRVAPDVGQRLQQHPVQRDGNLWWQRKRLDVGGHVHRRLPRRRAHHVTEREARGRQRFVAAQHADQAARGGQGLGRRVFDMVVELGGVLDGRRRVGGQRLGRAGPHHDAGDVVRHQVVQVPRELQPVLVADAFQLAAVPGVRVAQDQAQHQRGAPGHRGGHGEHRVEAVAHDGSEHDGDAGGDGEHRRPRRREPAATGGGQQQHRQHLRHRRPHGSPFHELRDRRAQQRQSHDRARQQLDPPGEPAPQDREDRGGLARVRHDRGDQRAEHTPGTVPAHRQDRVHHHRHDQRCDLGHEHAPPRRRSPCGHTGILAPVPARDAATPPA</sequence>
<name>A0A1H9JA39_9PSEU</name>
<gene>
    <name evidence="2" type="ORF">SAMN05216195_103172</name>
</gene>
<accession>A0A1H9JA39</accession>
<dbReference type="Proteomes" id="UP000199028">
    <property type="component" value="Unassembled WGS sequence"/>
</dbReference>
<dbReference type="EMBL" id="FOFT01000003">
    <property type="protein sequence ID" value="SEQ83643.1"/>
    <property type="molecule type" value="Genomic_DNA"/>
</dbReference>
<feature type="compositionally biased region" description="Basic residues" evidence="1">
    <location>
        <begin position="269"/>
        <end position="279"/>
    </location>
</feature>
<feature type="region of interest" description="Disordered" evidence="1">
    <location>
        <begin position="236"/>
        <end position="391"/>
    </location>
</feature>
<reference evidence="3" key="1">
    <citation type="submission" date="2016-10" db="EMBL/GenBank/DDBJ databases">
        <authorList>
            <person name="Varghese N."/>
            <person name="Submissions S."/>
        </authorList>
    </citation>
    <scope>NUCLEOTIDE SEQUENCE [LARGE SCALE GENOMIC DNA]</scope>
    <source>
        <strain evidence="3">CGMCC 4.578</strain>
    </source>
</reference>
<feature type="compositionally biased region" description="Basic and acidic residues" evidence="1">
    <location>
        <begin position="282"/>
        <end position="302"/>
    </location>
</feature>
<protein>
    <submittedName>
        <fullName evidence="2">Uncharacterized protein</fullName>
    </submittedName>
</protein>
<proteinExistence type="predicted"/>